<evidence type="ECO:0000313" key="2">
    <source>
        <dbReference type="Proteomes" id="UP000608890"/>
    </source>
</evidence>
<comment type="caution">
    <text evidence="1">The sequence shown here is derived from an EMBL/GenBank/DDBJ whole genome shotgun (WGS) entry which is preliminary data.</text>
</comment>
<keyword evidence="2" id="KW-1185">Reference proteome</keyword>
<reference evidence="1" key="1">
    <citation type="journal article" date="2014" name="Int. J. Syst. Evol. Microbiol.">
        <title>Complete genome sequence of Corynebacterium casei LMG S-19264T (=DSM 44701T), isolated from a smear-ripened cheese.</title>
        <authorList>
            <consortium name="US DOE Joint Genome Institute (JGI-PGF)"/>
            <person name="Walter F."/>
            <person name="Albersmeier A."/>
            <person name="Kalinowski J."/>
            <person name="Ruckert C."/>
        </authorList>
    </citation>
    <scope>NUCLEOTIDE SEQUENCE</scope>
    <source>
        <strain evidence="1">CGMCC 4.7312</strain>
    </source>
</reference>
<accession>A0A917X2M2</accession>
<dbReference type="AlphaFoldDB" id="A0A917X2M2"/>
<gene>
    <name evidence="1" type="ORF">GCM10011608_48370</name>
</gene>
<dbReference type="Proteomes" id="UP000608890">
    <property type="component" value="Unassembled WGS sequence"/>
</dbReference>
<reference evidence="1" key="2">
    <citation type="submission" date="2020-09" db="EMBL/GenBank/DDBJ databases">
        <authorList>
            <person name="Sun Q."/>
            <person name="Zhou Y."/>
        </authorList>
    </citation>
    <scope>NUCLEOTIDE SEQUENCE</scope>
    <source>
        <strain evidence="1">CGMCC 4.7312</strain>
    </source>
</reference>
<organism evidence="1 2">
    <name type="scientific">Micromonospora sonchi</name>
    <dbReference type="NCBI Taxonomy" id="1763543"/>
    <lineage>
        <taxon>Bacteria</taxon>
        <taxon>Bacillati</taxon>
        <taxon>Actinomycetota</taxon>
        <taxon>Actinomycetes</taxon>
        <taxon>Micromonosporales</taxon>
        <taxon>Micromonosporaceae</taxon>
        <taxon>Micromonospora</taxon>
    </lineage>
</organism>
<evidence type="ECO:0000313" key="1">
    <source>
        <dbReference type="EMBL" id="GGM57764.1"/>
    </source>
</evidence>
<proteinExistence type="predicted"/>
<name>A0A917X2M2_9ACTN</name>
<protein>
    <submittedName>
        <fullName evidence="1">Uncharacterized protein</fullName>
    </submittedName>
</protein>
<dbReference type="EMBL" id="BMNB01000028">
    <property type="protein sequence ID" value="GGM57764.1"/>
    <property type="molecule type" value="Genomic_DNA"/>
</dbReference>
<sequence length="81" mass="8381">MINAWVGVKGSRNGASVSGRPVIGGGGEVQAGWPMYLRVRAARVAASRGIRVLRAGTGYGMSAHPALRAARVAACWAFRTG</sequence>